<accession>A0A0U3Q4A0</accession>
<sequence>MAGQHRLQPPLHRASTMTFAAAYPFLTESGLGHEGTYIGSDVFGSGAFSYDPWILYDKGVISGPSIVVIGTVGTGKSMCGKSLVARSITLGRKAAVASDPKGEWVPVARAVGGKVISVGPGRRTRVNPLDAGPRASDLSNAQWQAVVRQRRRQLLVALVSLMRQGAPMLPVEHTALDMALTEAVSANATPTLPMVLDRLLDPAPETLKLVGPDGGSSVAHSLRRTVSGDLEGMFDAPSTVTFDADAPMMVMDTSGLIGASEQALSLAAACSATWLEAAITNPDGGKRLVVYDEGWRMLADPYMLVKMSEQWRLARTYGIANLLIMHKVADLNEIGDSTSGHRQKALGLLTEADTRIIYRQKHDSMRLTKEALGLTAAECEQVENLPKGVGLWKVGSRSFIVANRVTTDELEVFTTDHRMLE</sequence>
<dbReference type="AlphaFoldDB" id="A0A0U3Q4A0"/>
<gene>
    <name evidence="1" type="ORF">AU252_01830</name>
</gene>
<protein>
    <recommendedName>
        <fullName evidence="3">ATP-binding protein</fullName>
    </recommendedName>
</protein>
<dbReference type="STRING" id="121292.AU252_01830"/>
<dbReference type="KEGG" id="psul:AU252_01830"/>
<name>A0A0U3Q4A0_9MICC</name>
<dbReference type="InterPro" id="IPR027417">
    <property type="entry name" value="P-loop_NTPase"/>
</dbReference>
<reference evidence="1 2" key="1">
    <citation type="submission" date="2015-12" db="EMBL/GenBank/DDBJ databases">
        <authorList>
            <person name="Shamseldin A."/>
            <person name="Moawad H."/>
            <person name="Abd El-Rahim W.M."/>
            <person name="Sadowsky M.J."/>
        </authorList>
    </citation>
    <scope>NUCLEOTIDE SEQUENCE [LARGE SCALE GENOMIC DNA]</scope>
    <source>
        <strain evidence="1 2">Ar51</strain>
    </source>
</reference>
<evidence type="ECO:0000313" key="2">
    <source>
        <dbReference type="Proteomes" id="UP000065151"/>
    </source>
</evidence>
<dbReference type="SUPFAM" id="SSF52540">
    <property type="entry name" value="P-loop containing nucleoside triphosphate hydrolases"/>
    <property type="match status" value="1"/>
</dbReference>
<dbReference type="RefSeq" id="WP_058929268.1">
    <property type="nucleotide sequence ID" value="NZ_CP013747.1"/>
</dbReference>
<dbReference type="Proteomes" id="UP000065151">
    <property type="component" value="Chromosome"/>
</dbReference>
<proteinExistence type="predicted"/>
<dbReference type="Gene3D" id="3.40.50.300">
    <property type="entry name" value="P-loop containing nucleotide triphosphate hydrolases"/>
    <property type="match status" value="2"/>
</dbReference>
<evidence type="ECO:0008006" key="3">
    <source>
        <dbReference type="Google" id="ProtNLM"/>
    </source>
</evidence>
<dbReference type="EMBL" id="CP013747">
    <property type="protein sequence ID" value="ALV40058.1"/>
    <property type="molecule type" value="Genomic_DNA"/>
</dbReference>
<organism evidence="1">
    <name type="scientific">Pseudarthrobacter sulfonivorans</name>
    <dbReference type="NCBI Taxonomy" id="121292"/>
    <lineage>
        <taxon>Bacteria</taxon>
        <taxon>Bacillati</taxon>
        <taxon>Actinomycetota</taxon>
        <taxon>Actinomycetes</taxon>
        <taxon>Micrococcales</taxon>
        <taxon>Micrococcaceae</taxon>
        <taxon>Pseudarthrobacter</taxon>
    </lineage>
</organism>
<evidence type="ECO:0000313" key="1">
    <source>
        <dbReference type="EMBL" id="ALV40058.1"/>
    </source>
</evidence>